<dbReference type="AlphaFoldDB" id="A0A2T7G899"/>
<evidence type="ECO:0000256" key="2">
    <source>
        <dbReference type="ARBA" id="ARBA00022475"/>
    </source>
</evidence>
<keyword evidence="2" id="KW-1003">Cell membrane</keyword>
<evidence type="ECO:0000256" key="5">
    <source>
        <dbReference type="ARBA" id="ARBA00023136"/>
    </source>
</evidence>
<evidence type="ECO:0000256" key="4">
    <source>
        <dbReference type="ARBA" id="ARBA00022989"/>
    </source>
</evidence>
<evidence type="ECO:0000259" key="7">
    <source>
        <dbReference type="Pfam" id="PF13396"/>
    </source>
</evidence>
<keyword evidence="9" id="KW-1185">Reference proteome</keyword>
<keyword evidence="5 6" id="KW-0472">Membrane</keyword>
<dbReference type="GO" id="GO:0005886">
    <property type="term" value="C:plasma membrane"/>
    <property type="evidence" value="ECO:0007669"/>
    <property type="project" value="UniProtKB-SubCell"/>
</dbReference>
<dbReference type="OrthoDB" id="8455471at2"/>
<proteinExistence type="predicted"/>
<evidence type="ECO:0000313" key="9">
    <source>
        <dbReference type="Proteomes" id="UP000244446"/>
    </source>
</evidence>
<keyword evidence="3 6" id="KW-0812">Transmembrane</keyword>
<feature type="domain" description="Cardiolipin synthase N-terminal" evidence="7">
    <location>
        <begin position="12"/>
        <end position="54"/>
    </location>
</feature>
<keyword evidence="4 6" id="KW-1133">Transmembrane helix</keyword>
<dbReference type="RefSeq" id="WP_108691504.1">
    <property type="nucleotide sequence ID" value="NZ_QCYH01000003.1"/>
</dbReference>
<evidence type="ECO:0000256" key="3">
    <source>
        <dbReference type="ARBA" id="ARBA00022692"/>
    </source>
</evidence>
<comment type="subcellular location">
    <subcellularLocation>
        <location evidence="1">Cell membrane</location>
        <topology evidence="1">Multi-pass membrane protein</topology>
    </subcellularLocation>
</comment>
<reference evidence="8 9" key="1">
    <citation type="submission" date="2018-04" db="EMBL/GenBank/DDBJ databases">
        <title>Pelagivirga bohaiensis gen. nov., sp. nov., a bacterium isolated from the Bohai Sea.</title>
        <authorList>
            <person name="Ji X."/>
        </authorList>
    </citation>
    <scope>NUCLEOTIDE SEQUENCE [LARGE SCALE GENOMIC DNA]</scope>
    <source>
        <strain evidence="8 9">BH-SD19</strain>
    </source>
</reference>
<sequence length="61" mass="6645">MEYGIFGLIVLVLDIYAIYQTLTSSASTLAKVIWTLVIFFLPVLGFIAWLIAGPRGAAARV</sequence>
<accession>A0A2T7G899</accession>
<dbReference type="InterPro" id="IPR027379">
    <property type="entry name" value="CLS_N"/>
</dbReference>
<dbReference type="Pfam" id="PF13396">
    <property type="entry name" value="PLDc_N"/>
    <property type="match status" value="1"/>
</dbReference>
<dbReference type="EMBL" id="QCYH01000003">
    <property type="protein sequence ID" value="PVA10645.1"/>
    <property type="molecule type" value="Genomic_DNA"/>
</dbReference>
<evidence type="ECO:0000313" key="8">
    <source>
        <dbReference type="EMBL" id="PVA10645.1"/>
    </source>
</evidence>
<dbReference type="Proteomes" id="UP000244446">
    <property type="component" value="Unassembled WGS sequence"/>
</dbReference>
<evidence type="ECO:0000256" key="1">
    <source>
        <dbReference type="ARBA" id="ARBA00004651"/>
    </source>
</evidence>
<organism evidence="8 9">
    <name type="scientific">Pelagivirga sediminicola</name>
    <dbReference type="NCBI Taxonomy" id="2170575"/>
    <lineage>
        <taxon>Bacteria</taxon>
        <taxon>Pseudomonadati</taxon>
        <taxon>Pseudomonadota</taxon>
        <taxon>Alphaproteobacteria</taxon>
        <taxon>Rhodobacterales</taxon>
        <taxon>Paracoccaceae</taxon>
        <taxon>Pelagivirga</taxon>
    </lineage>
</organism>
<evidence type="ECO:0000256" key="6">
    <source>
        <dbReference type="SAM" id="Phobius"/>
    </source>
</evidence>
<protein>
    <recommendedName>
        <fullName evidence="7">Cardiolipin synthase N-terminal domain-containing protein</fullName>
    </recommendedName>
</protein>
<name>A0A2T7G899_9RHOB</name>
<gene>
    <name evidence="8" type="ORF">DC366_07090</name>
</gene>
<comment type="caution">
    <text evidence="8">The sequence shown here is derived from an EMBL/GenBank/DDBJ whole genome shotgun (WGS) entry which is preliminary data.</text>
</comment>
<feature type="transmembrane region" description="Helical" evidence="6">
    <location>
        <begin position="33"/>
        <end position="52"/>
    </location>
</feature>